<dbReference type="OrthoDB" id="6522758at2"/>
<dbReference type="Pfam" id="PF11086">
    <property type="entry name" value="DUF2878"/>
    <property type="match status" value="1"/>
</dbReference>
<comment type="caution">
    <text evidence="2">The sequence shown here is derived from an EMBL/GenBank/DDBJ whole genome shotgun (WGS) entry which is preliminary data.</text>
</comment>
<protein>
    <recommendedName>
        <fullName evidence="4">DUF2878 domain-containing protein</fullName>
    </recommendedName>
</protein>
<gene>
    <name evidence="2" type="ORF">BEL05_00280</name>
</gene>
<dbReference type="STRING" id="23.BEL05_00280"/>
<reference evidence="2 3" key="1">
    <citation type="submission" date="2016-07" db="EMBL/GenBank/DDBJ databases">
        <title>Whole-genome of two Shewanella species isolated from a digestive organ of sea cucumber Apostichopus japonicus Selenka 1867.</title>
        <authorList>
            <person name="Hong H.-H."/>
            <person name="Choi H."/>
            <person name="Cheon S."/>
            <person name="Oh J.-S."/>
            <person name="Lee H.-G."/>
            <person name="Park C."/>
        </authorList>
    </citation>
    <scope>NUCLEOTIDE SEQUENCE [LARGE SCALE GENOMIC DNA]</scope>
    <source>
        <strain evidence="2 3">CSB03KR</strain>
    </source>
</reference>
<dbReference type="Proteomes" id="UP000095230">
    <property type="component" value="Unassembled WGS sequence"/>
</dbReference>
<name>A0A1E5IT28_SHECO</name>
<keyword evidence="1" id="KW-0812">Transmembrane</keyword>
<feature type="transmembrane region" description="Helical" evidence="1">
    <location>
        <begin position="103"/>
        <end position="122"/>
    </location>
</feature>
<evidence type="ECO:0000313" key="3">
    <source>
        <dbReference type="Proteomes" id="UP000095230"/>
    </source>
</evidence>
<dbReference type="RefSeq" id="WP_069671287.1">
    <property type="nucleotide sequence ID" value="NZ_MCBT01000037.1"/>
</dbReference>
<organism evidence="2 3">
    <name type="scientific">Shewanella colwelliana</name>
    <name type="common">Alteromonas colwelliana</name>
    <dbReference type="NCBI Taxonomy" id="23"/>
    <lineage>
        <taxon>Bacteria</taxon>
        <taxon>Pseudomonadati</taxon>
        <taxon>Pseudomonadota</taxon>
        <taxon>Gammaproteobacteria</taxon>
        <taxon>Alteromonadales</taxon>
        <taxon>Shewanellaceae</taxon>
        <taxon>Shewanella</taxon>
    </lineage>
</organism>
<evidence type="ECO:0008006" key="4">
    <source>
        <dbReference type="Google" id="ProtNLM"/>
    </source>
</evidence>
<dbReference type="AlphaFoldDB" id="A0A1E5IT28"/>
<dbReference type="EMBL" id="MCBT01000037">
    <property type="protein sequence ID" value="OEG73704.1"/>
    <property type="molecule type" value="Genomic_DNA"/>
</dbReference>
<sequence>MKRFWIINLALFQAAWFAAAFATSMAVPIMVLILCIHFYLTPTPKLDAKLLLLMPIGVAVDKVLMELGLFYAGSEIFPLWLLLLWCMFVISLNHSLKWFASQPLLLIIAFGAVGGAGSYWAGIRLGVLQQELPAMTTIALLMIAWGGLFPLLTRCAQLLAQSNVRRV</sequence>
<feature type="transmembrane region" description="Helical" evidence="1">
    <location>
        <begin position="134"/>
        <end position="152"/>
    </location>
</feature>
<keyword evidence="1" id="KW-1133">Transmembrane helix</keyword>
<proteinExistence type="predicted"/>
<dbReference type="InterPro" id="IPR021306">
    <property type="entry name" value="DUF2878"/>
</dbReference>
<accession>A0A1E5IT28</accession>
<evidence type="ECO:0000313" key="2">
    <source>
        <dbReference type="EMBL" id="OEG73704.1"/>
    </source>
</evidence>
<evidence type="ECO:0000256" key="1">
    <source>
        <dbReference type="SAM" id="Phobius"/>
    </source>
</evidence>
<feature type="transmembrane region" description="Helical" evidence="1">
    <location>
        <begin position="77"/>
        <end position="96"/>
    </location>
</feature>
<feature type="transmembrane region" description="Helical" evidence="1">
    <location>
        <begin position="15"/>
        <end position="40"/>
    </location>
</feature>
<keyword evidence="1" id="KW-0472">Membrane</keyword>